<gene>
    <name evidence="3" type="ORF">PGLA2088_LOCUS14858</name>
</gene>
<accession>A0A813IZG8</accession>
<evidence type="ECO:0000256" key="1">
    <source>
        <dbReference type="SAM" id="Coils"/>
    </source>
</evidence>
<dbReference type="Proteomes" id="UP000626109">
    <property type="component" value="Unassembled WGS sequence"/>
</dbReference>
<dbReference type="EMBL" id="CAJNNW010018142">
    <property type="protein sequence ID" value="CAE8662406.1"/>
    <property type="molecule type" value="Genomic_DNA"/>
</dbReference>
<comment type="caution">
    <text evidence="3">The sequence shown here is derived from an EMBL/GenBank/DDBJ whole genome shotgun (WGS) entry which is preliminary data.</text>
</comment>
<protein>
    <submittedName>
        <fullName evidence="3">Uncharacterized protein</fullName>
    </submittedName>
</protein>
<evidence type="ECO:0000313" key="4">
    <source>
        <dbReference type="Proteomes" id="UP000626109"/>
    </source>
</evidence>
<feature type="region of interest" description="Disordered" evidence="2">
    <location>
        <begin position="1212"/>
        <end position="1233"/>
    </location>
</feature>
<name>A0A813IZG8_POLGL</name>
<dbReference type="GO" id="GO:0006357">
    <property type="term" value="P:regulation of transcription by RNA polymerase II"/>
    <property type="evidence" value="ECO:0007669"/>
    <property type="project" value="TreeGrafter"/>
</dbReference>
<sequence>MSEDGAFGSASSQLGIEDFRSAYLNRLQSLGRKLRLGGHASAREVGALSEVLEISRTPSSSSKTPPANAAAPAPGTASPTPPATPRTSNAPEATARAPATECAPRAGTSSAAEADAKANELVQRIGQLYKERRAIYQELAAGSLSGTRVVEFLRTELQAAQRRHGDARTQRQKLLESLNIANEHSKVLSPASPELSGGHRVESHMLELRIQVDQLNFVCSLTARCLGGWLSDLRDGEREASRIAQEISSARKESSAAEEHRSRLEAALSGIVAEIRNSEAEKKELTEKQALVSQRFKEALDAADKEAQQRAARLQRRTEGFRHLAQRCRHSARDTEVRAKDAITQLGRKRKLLEDLGTEAKALAAELETEAETLLRQAGAVPKAPLGLPPELQRALMEAVKDLMPADAHRRILQEQQEQLMAGVNDLELALAVTFPVILSRKGSRQRQQEPKQNKKQQGIDKQQPQQLRQQQQQQRRQQQSPQPQRKPLQQNQQQPLRHKQQPPYQHDELQHQQVQQHHGTWRHEKERSRSPETREALPPERRRSGGGGGGGGGAEELAEQVAADVASHRDEAHLLATAEEALTSLRCETALIEVSAAALDTRCDCLQRSLGAALLKISLMKRRLKGERQATSEARVSLRVARDRLAAARGRVAQEATADHAVGLCGVRTENLKVEVPSRLSLAEQSQEESLTRQRTDAVHEWSLLWRDMEAQIRVEESSAAKLEQERFSDPKWCEHALHALKMLLRQGHLLPSVRQHLHQELKAFGAAVAATAAAALKQRQERLHLDSLVSEVVDSEMASFNLRCFQGALQGLHRAVDCAAAATEAGLKEVQELREAFPAAASNAARAILLCAKTAMPQNSAQELLRELLVADGDERVLAHLSFLRSQLTRRIEAPCSCRSLWQEGEAEAEAMGLPAAVAAAVEASSALPGCAESRSNAAEQSSEHQGELAASFDAAGADHEAAVDLATLCAAALLELKEIEAESDWLEEAEAEAEEELRVGELGHALIAGRLAQAQEEGDLAAELAARRTAGDQASGLPADAEAEALREVCAPLEDALLEGNHELDALRRRLHDELCQRDSELRESFQNSELSILRGYRQQEQALHEEVRVLRQIAISKLDATQAESLVAQERSTAQLQVLLEKSLSDLEDELCTQRRLQADYERHSAAALRLQHSESRVEERMAAIAEMRERDALEAREAERKCTLQHERTRARLLGQSSAMSSGSLSPGGSASAFTSWEALGHLSPDVSAEGSRVFPSAERSLPRQRWN</sequence>
<feature type="region of interest" description="Disordered" evidence="2">
    <location>
        <begin position="1252"/>
        <end position="1273"/>
    </location>
</feature>
<dbReference type="PANTHER" id="PTHR13992">
    <property type="entry name" value="NUCLEAR RECEPTOR CO-REPRESSOR RELATED NCOR"/>
    <property type="match status" value="1"/>
</dbReference>
<proteinExistence type="predicted"/>
<feature type="coiled-coil region" evidence="1">
    <location>
        <begin position="233"/>
        <end position="317"/>
    </location>
</feature>
<feature type="compositionally biased region" description="Low complexity" evidence="2">
    <location>
        <begin position="1218"/>
        <end position="1233"/>
    </location>
</feature>
<feature type="compositionally biased region" description="Low complexity" evidence="2">
    <location>
        <begin position="55"/>
        <end position="78"/>
    </location>
</feature>
<organism evidence="3 4">
    <name type="scientific">Polarella glacialis</name>
    <name type="common">Dinoflagellate</name>
    <dbReference type="NCBI Taxonomy" id="89957"/>
    <lineage>
        <taxon>Eukaryota</taxon>
        <taxon>Sar</taxon>
        <taxon>Alveolata</taxon>
        <taxon>Dinophyceae</taxon>
        <taxon>Suessiales</taxon>
        <taxon>Suessiaceae</taxon>
        <taxon>Polarella</taxon>
    </lineage>
</organism>
<dbReference type="PANTHER" id="PTHR13992:SF39">
    <property type="entry name" value="SMRTER, ISOFORM G"/>
    <property type="match status" value="1"/>
</dbReference>
<dbReference type="InterPro" id="IPR051571">
    <property type="entry name" value="N-CoR_corepressor"/>
</dbReference>
<feature type="compositionally biased region" description="Low complexity" evidence="2">
    <location>
        <begin position="456"/>
        <end position="496"/>
    </location>
</feature>
<feature type="compositionally biased region" description="Basic and acidic residues" evidence="2">
    <location>
        <begin position="522"/>
        <end position="544"/>
    </location>
</feature>
<reference evidence="3" key="1">
    <citation type="submission" date="2021-02" db="EMBL/GenBank/DDBJ databases">
        <authorList>
            <person name="Dougan E. K."/>
            <person name="Rhodes N."/>
            <person name="Thang M."/>
            <person name="Chan C."/>
        </authorList>
    </citation>
    <scope>NUCLEOTIDE SEQUENCE</scope>
</reference>
<dbReference type="AlphaFoldDB" id="A0A813IZG8"/>
<feature type="compositionally biased region" description="Gly residues" evidence="2">
    <location>
        <begin position="546"/>
        <end position="555"/>
    </location>
</feature>
<dbReference type="GO" id="GO:0000785">
    <property type="term" value="C:chromatin"/>
    <property type="evidence" value="ECO:0007669"/>
    <property type="project" value="TreeGrafter"/>
</dbReference>
<evidence type="ECO:0000313" key="3">
    <source>
        <dbReference type="EMBL" id="CAE8662406.1"/>
    </source>
</evidence>
<feature type="compositionally biased region" description="Low complexity" evidence="2">
    <location>
        <begin position="85"/>
        <end position="106"/>
    </location>
</feature>
<keyword evidence="1" id="KW-0175">Coiled coil</keyword>
<evidence type="ECO:0000256" key="2">
    <source>
        <dbReference type="SAM" id="MobiDB-lite"/>
    </source>
</evidence>
<feature type="region of interest" description="Disordered" evidence="2">
    <location>
        <begin position="442"/>
        <end position="556"/>
    </location>
</feature>
<feature type="region of interest" description="Disordered" evidence="2">
    <location>
        <begin position="55"/>
        <end position="116"/>
    </location>
</feature>